<protein>
    <submittedName>
        <fullName evidence="1">Uncharacterized protein</fullName>
    </submittedName>
</protein>
<dbReference type="Pfam" id="PF01019">
    <property type="entry name" value="G_glu_transpept"/>
    <property type="match status" value="2"/>
</dbReference>
<dbReference type="PANTHER" id="PTHR11686">
    <property type="entry name" value="GAMMA GLUTAMYL TRANSPEPTIDASE"/>
    <property type="match status" value="1"/>
</dbReference>
<dbReference type="GO" id="GO:0036374">
    <property type="term" value="F:glutathione hydrolase activity"/>
    <property type="evidence" value="ECO:0007669"/>
    <property type="project" value="InterPro"/>
</dbReference>
<feature type="non-terminal residue" evidence="1">
    <location>
        <position position="337"/>
    </location>
</feature>
<gene>
    <name evidence="1" type="ORF">MSPICULIGERA_LOCUS4574</name>
</gene>
<dbReference type="Gene3D" id="3.60.20.40">
    <property type="match status" value="1"/>
</dbReference>
<dbReference type="InterPro" id="IPR000101">
    <property type="entry name" value="GGT_peptidase"/>
</dbReference>
<dbReference type="InterPro" id="IPR043137">
    <property type="entry name" value="GGT_ssub_C"/>
</dbReference>
<accession>A0AA36CCK7</accession>
<dbReference type="GO" id="GO:0006751">
    <property type="term" value="P:glutathione catabolic process"/>
    <property type="evidence" value="ECO:0007669"/>
    <property type="project" value="InterPro"/>
</dbReference>
<evidence type="ECO:0000313" key="1">
    <source>
        <dbReference type="EMBL" id="CAJ0565953.1"/>
    </source>
</evidence>
<dbReference type="EMBL" id="CATQJA010001139">
    <property type="protein sequence ID" value="CAJ0565953.1"/>
    <property type="molecule type" value="Genomic_DNA"/>
</dbReference>
<proteinExistence type="predicted"/>
<comment type="caution">
    <text evidence="1">The sequence shown here is derived from an EMBL/GenBank/DDBJ whole genome shotgun (WGS) entry which is preliminary data.</text>
</comment>
<dbReference type="GO" id="GO:0005886">
    <property type="term" value="C:plasma membrane"/>
    <property type="evidence" value="ECO:0007669"/>
    <property type="project" value="TreeGrafter"/>
</dbReference>
<dbReference type="PANTHER" id="PTHR11686:SF46">
    <property type="entry name" value="GAMMA-GLUTAMYLTRANSPEPTIDASE 1"/>
    <property type="match status" value="1"/>
</dbReference>
<name>A0AA36CCK7_9BILA</name>
<reference evidence="1" key="1">
    <citation type="submission" date="2023-06" db="EMBL/GenBank/DDBJ databases">
        <authorList>
            <person name="Delattre M."/>
        </authorList>
    </citation>
    <scope>NUCLEOTIDE SEQUENCE</scope>
    <source>
        <strain evidence="1">AF72</strain>
    </source>
</reference>
<organism evidence="1 2">
    <name type="scientific">Mesorhabditis spiculigera</name>
    <dbReference type="NCBI Taxonomy" id="96644"/>
    <lineage>
        <taxon>Eukaryota</taxon>
        <taxon>Metazoa</taxon>
        <taxon>Ecdysozoa</taxon>
        <taxon>Nematoda</taxon>
        <taxon>Chromadorea</taxon>
        <taxon>Rhabditida</taxon>
        <taxon>Rhabditina</taxon>
        <taxon>Rhabditomorpha</taxon>
        <taxon>Rhabditoidea</taxon>
        <taxon>Rhabditidae</taxon>
        <taxon>Mesorhabditinae</taxon>
        <taxon>Mesorhabditis</taxon>
    </lineage>
</organism>
<dbReference type="InterPro" id="IPR029055">
    <property type="entry name" value="Ntn_hydrolases_N"/>
</dbReference>
<dbReference type="SUPFAM" id="SSF56235">
    <property type="entry name" value="N-terminal nucleophile aminohydrolases (Ntn hydrolases)"/>
    <property type="match status" value="1"/>
</dbReference>
<dbReference type="AlphaFoldDB" id="A0AA36CCK7"/>
<sequence length="337" mass="38373">IFREYSTFADTPDHQNTANPLAHFRKFYQNQSLINILLSSLPIDTARKLERRFYGKAEMRSNQQLRWHFAYVLWNLHSSGLGGGMLGTVFEKSTGFAYSIDALEISAQTATENLFNAESNRDTGTFFLRTFAFLNQKPNASVVDFTLAETMRRLATTRDPVQLFYRGDIANQIIREMKQNGGILQKSDFVNYVSHVSRISSDSINNMHIFGPHRPAATSYILLVLSVLQESLKNSTDLSPDKFFHRLLEAEKFSLGRLQEVDSTKRFQFFGSRRSRRFGAMKRSEQLGIVWNNGLDGFSDPESANSLEPRKRAKSLMCPLIRSDDKASPSSPFLLKV</sequence>
<dbReference type="Proteomes" id="UP001177023">
    <property type="component" value="Unassembled WGS sequence"/>
</dbReference>
<keyword evidence="2" id="KW-1185">Reference proteome</keyword>
<feature type="non-terminal residue" evidence="1">
    <location>
        <position position="1"/>
    </location>
</feature>
<evidence type="ECO:0000313" key="2">
    <source>
        <dbReference type="Proteomes" id="UP001177023"/>
    </source>
</evidence>